<keyword evidence="5" id="KW-0288">FMN</keyword>
<evidence type="ECO:0000256" key="8">
    <source>
        <dbReference type="ARBA" id="ARBA00023002"/>
    </source>
</evidence>
<proteinExistence type="predicted"/>
<dbReference type="AlphaFoldDB" id="A0A0N1GWM7"/>
<dbReference type="STRING" id="1664694.A0A0N1GWM7"/>
<evidence type="ECO:0000256" key="5">
    <source>
        <dbReference type="ARBA" id="ARBA00022643"/>
    </source>
</evidence>
<feature type="non-terminal residue" evidence="11">
    <location>
        <position position="1"/>
    </location>
</feature>
<dbReference type="VEuPathDB" id="FungiDB:AB675_11054"/>
<evidence type="ECO:0000313" key="12">
    <source>
        <dbReference type="Proteomes" id="UP000038010"/>
    </source>
</evidence>
<gene>
    <name evidence="11" type="ORF">AB675_11054</name>
</gene>
<protein>
    <submittedName>
        <fullName evidence="11">Uncharacterized protein</fullName>
    </submittedName>
</protein>
<dbReference type="GO" id="GO:0010181">
    <property type="term" value="F:FMN binding"/>
    <property type="evidence" value="ECO:0007669"/>
    <property type="project" value="InterPro"/>
</dbReference>
<comment type="caution">
    <text evidence="11">The sequence shown here is derived from an EMBL/GenBank/DDBJ whole genome shotgun (WGS) entry which is preliminary data.</text>
</comment>
<accession>A0A0N1GWM7</accession>
<dbReference type="GeneID" id="28731749"/>
<sequence>PDNFYIRVTPRTHLDATIIDDRLHSNGMSNGLGSANGAHVTNGDVETTIGNADPMLILYGSNTGTCQAFAQRVAVEAAAHGFKPEIRDMDSATNALPKAVPIVVITSSYEGQPPDNATRFVEWLQSADGKVLEGVKYTVFGCGHRDWSATFHRIPKLVDGLMANFGAHKLAPVGFADAARGTLYSDFEEWLDTSFWPSVSSTKTSELVASEEQVIDISTDARATSLRHDVSPATVVENRQLTGPGEPVKMHMELQLPSDMTYECGDYLAVLPLNSDKKVRQILAHFGLPWDAVMTLKTDTPTSIPANVPLSCLDVLRSYVELGQPATKKNLRTLANYTQSIAEADFLKSLSSDNAAFDSNITTKRTSVFDLLLAHPTIDLPFGVFLSMLPPLRVRQYSISSTPLHKPGHCTISYGVIDRIALSSTTDHEQRFQGVTGSYLATLKAGDLLQIGVRATAKKTFRLPADTEATPLIMFAAGTGLAPFRGFIQERALQAASNPGRKLAPAVLFLGCRSQTNDLYVHERMAAEDAELVTLWRSGARAYVCGTREFAKGVAEAARKIATKARDGMSLDQEAQKLLEERFNEQIQARVASDVFD</sequence>
<dbReference type="Gene3D" id="1.20.990.10">
    <property type="entry name" value="NADPH-cytochrome p450 Reductase, Chain A, domain 3"/>
    <property type="match status" value="1"/>
</dbReference>
<dbReference type="RefSeq" id="XP_017994313.1">
    <property type="nucleotide sequence ID" value="XM_018139869.1"/>
</dbReference>
<dbReference type="PROSITE" id="PS51384">
    <property type="entry name" value="FAD_FR"/>
    <property type="match status" value="1"/>
</dbReference>
<dbReference type="EMBL" id="LFJN01000064">
    <property type="protein sequence ID" value="KPI34350.1"/>
    <property type="molecule type" value="Genomic_DNA"/>
</dbReference>
<dbReference type="Gene3D" id="2.40.30.10">
    <property type="entry name" value="Translation factors"/>
    <property type="match status" value="1"/>
</dbReference>
<keyword evidence="8" id="KW-0560">Oxidoreductase</keyword>
<evidence type="ECO:0000256" key="6">
    <source>
        <dbReference type="ARBA" id="ARBA00022827"/>
    </source>
</evidence>
<dbReference type="SUPFAM" id="SSF63380">
    <property type="entry name" value="Riboflavin synthase domain-like"/>
    <property type="match status" value="1"/>
</dbReference>
<comment type="cofactor">
    <cofactor evidence="1">
        <name>FMN</name>
        <dbReference type="ChEBI" id="CHEBI:58210"/>
    </cofactor>
</comment>
<dbReference type="Pfam" id="PF00258">
    <property type="entry name" value="Flavodoxin_1"/>
    <property type="match status" value="1"/>
</dbReference>
<dbReference type="InterPro" id="IPR017927">
    <property type="entry name" value="FAD-bd_FR_type"/>
</dbReference>
<feature type="domain" description="FAD-binding FR-type" evidence="10">
    <location>
        <begin position="228"/>
        <end position="464"/>
    </location>
</feature>
<evidence type="ECO:0000313" key="11">
    <source>
        <dbReference type="EMBL" id="KPI34350.1"/>
    </source>
</evidence>
<dbReference type="InterPro" id="IPR008254">
    <property type="entry name" value="Flavodoxin/NO_synth"/>
</dbReference>
<dbReference type="InterPro" id="IPR001709">
    <property type="entry name" value="Flavoprot_Pyr_Nucl_cyt_Rdtase"/>
</dbReference>
<name>A0A0N1GWM7_9EURO</name>
<dbReference type="PANTHER" id="PTHR19384:SF127">
    <property type="entry name" value="BIFUNCTIONAL CYTOCHROME P450_NADPH--P450 REDUCTASE"/>
    <property type="match status" value="1"/>
</dbReference>
<comment type="cofactor">
    <cofactor evidence="2">
        <name>heme</name>
        <dbReference type="ChEBI" id="CHEBI:30413"/>
    </cofactor>
</comment>
<evidence type="ECO:0000256" key="3">
    <source>
        <dbReference type="ARBA" id="ARBA00001974"/>
    </source>
</evidence>
<evidence type="ECO:0000256" key="1">
    <source>
        <dbReference type="ARBA" id="ARBA00001917"/>
    </source>
</evidence>
<dbReference type="PANTHER" id="PTHR19384">
    <property type="entry name" value="NITRIC OXIDE SYNTHASE-RELATED"/>
    <property type="match status" value="1"/>
</dbReference>
<keyword evidence="6" id="KW-0274">FAD</keyword>
<dbReference type="Gene3D" id="3.40.50.360">
    <property type="match status" value="1"/>
</dbReference>
<evidence type="ECO:0000256" key="2">
    <source>
        <dbReference type="ARBA" id="ARBA00001971"/>
    </source>
</evidence>
<dbReference type="GO" id="GO:0003958">
    <property type="term" value="F:NADPH-hemoprotein reductase activity"/>
    <property type="evidence" value="ECO:0007669"/>
    <property type="project" value="TreeGrafter"/>
</dbReference>
<dbReference type="PRINTS" id="PR00369">
    <property type="entry name" value="FLAVODOXIN"/>
</dbReference>
<dbReference type="Proteomes" id="UP000038010">
    <property type="component" value="Unassembled WGS sequence"/>
</dbReference>
<evidence type="ECO:0000256" key="7">
    <source>
        <dbReference type="ARBA" id="ARBA00022857"/>
    </source>
</evidence>
<keyword evidence="7" id="KW-0521">NADP</keyword>
<dbReference type="PROSITE" id="PS50902">
    <property type="entry name" value="FLAVODOXIN_LIKE"/>
    <property type="match status" value="1"/>
</dbReference>
<dbReference type="Gene3D" id="3.40.50.80">
    <property type="entry name" value="Nucleotide-binding domain of ferredoxin-NADP reductase (FNR) module"/>
    <property type="match status" value="2"/>
</dbReference>
<reference evidence="11 12" key="1">
    <citation type="submission" date="2015-06" db="EMBL/GenBank/DDBJ databases">
        <title>Draft genome of the ant-associated black yeast Phialophora attae CBS 131958.</title>
        <authorList>
            <person name="Moreno L.F."/>
            <person name="Stielow B.J."/>
            <person name="de Hoog S."/>
            <person name="Vicente V.A."/>
            <person name="Weiss V.A."/>
            <person name="de Vries M."/>
            <person name="Cruz L.M."/>
            <person name="Souza E.M."/>
        </authorList>
    </citation>
    <scope>NUCLEOTIDE SEQUENCE [LARGE SCALE GENOMIC DNA]</scope>
    <source>
        <strain evidence="11 12">CBS 131958</strain>
    </source>
</reference>
<dbReference type="InterPro" id="IPR039261">
    <property type="entry name" value="FNR_nucleotide-bd"/>
</dbReference>
<dbReference type="InterPro" id="IPR003097">
    <property type="entry name" value="CysJ-like_FAD-binding"/>
</dbReference>
<dbReference type="Pfam" id="PF00667">
    <property type="entry name" value="FAD_binding_1"/>
    <property type="match status" value="1"/>
</dbReference>
<evidence type="ECO:0000256" key="4">
    <source>
        <dbReference type="ARBA" id="ARBA00022630"/>
    </source>
</evidence>
<dbReference type="GO" id="GO:0005829">
    <property type="term" value="C:cytosol"/>
    <property type="evidence" value="ECO:0007669"/>
    <property type="project" value="TreeGrafter"/>
</dbReference>
<evidence type="ECO:0000259" key="10">
    <source>
        <dbReference type="PROSITE" id="PS51384"/>
    </source>
</evidence>
<comment type="cofactor">
    <cofactor evidence="3">
        <name>FAD</name>
        <dbReference type="ChEBI" id="CHEBI:57692"/>
    </cofactor>
</comment>
<dbReference type="InterPro" id="IPR023173">
    <property type="entry name" value="NADPH_Cyt_P450_Rdtase_alpha"/>
</dbReference>
<dbReference type="PRINTS" id="PR00371">
    <property type="entry name" value="FPNCR"/>
</dbReference>
<dbReference type="InterPro" id="IPR001094">
    <property type="entry name" value="Flavdoxin-like"/>
</dbReference>
<dbReference type="InterPro" id="IPR017938">
    <property type="entry name" value="Riboflavin_synthase-like_b-brl"/>
</dbReference>
<dbReference type="SUPFAM" id="SSF52343">
    <property type="entry name" value="Ferredoxin reductase-like, C-terminal NADP-linked domain"/>
    <property type="match status" value="1"/>
</dbReference>
<organism evidence="11 12">
    <name type="scientific">Cyphellophora attinorum</name>
    <dbReference type="NCBI Taxonomy" id="1664694"/>
    <lineage>
        <taxon>Eukaryota</taxon>
        <taxon>Fungi</taxon>
        <taxon>Dikarya</taxon>
        <taxon>Ascomycota</taxon>
        <taxon>Pezizomycotina</taxon>
        <taxon>Eurotiomycetes</taxon>
        <taxon>Chaetothyriomycetidae</taxon>
        <taxon>Chaetothyriales</taxon>
        <taxon>Cyphellophoraceae</taxon>
        <taxon>Cyphellophora</taxon>
    </lineage>
</organism>
<dbReference type="InterPro" id="IPR029039">
    <property type="entry name" value="Flavoprotein-like_sf"/>
</dbReference>
<keyword evidence="4" id="KW-0285">Flavoprotein</keyword>
<dbReference type="OrthoDB" id="1470350at2759"/>
<keyword evidence="12" id="KW-1185">Reference proteome</keyword>
<dbReference type="GO" id="GO:0050660">
    <property type="term" value="F:flavin adenine dinucleotide binding"/>
    <property type="evidence" value="ECO:0007669"/>
    <property type="project" value="TreeGrafter"/>
</dbReference>
<feature type="domain" description="Flavodoxin-like" evidence="9">
    <location>
        <begin position="55"/>
        <end position="195"/>
    </location>
</feature>
<dbReference type="SUPFAM" id="SSF52218">
    <property type="entry name" value="Flavoproteins"/>
    <property type="match status" value="1"/>
</dbReference>
<evidence type="ECO:0000259" key="9">
    <source>
        <dbReference type="PROSITE" id="PS50902"/>
    </source>
</evidence>